<sequence length="153" mass="17675">MEEQQGTAVEVGKPNEAVNLEKEQNVNKIIKALEDNEKQNNNCNSNANANYNDTNMSMFCSSMDVSNITEKTIEEIRLDIRENELDKETYLENLFKETKEKLISPMEPIKKFNWDDITQIIEGAYNDYTSEMQSIILKFEKVDVVSIGYISFI</sequence>
<evidence type="ECO:0000313" key="1">
    <source>
        <dbReference type="EMBL" id="GME90300.1"/>
    </source>
</evidence>
<keyword evidence="2" id="KW-1185">Reference proteome</keyword>
<proteinExistence type="predicted"/>
<dbReference type="EMBL" id="BSXV01000711">
    <property type="protein sequence ID" value="GME90300.1"/>
    <property type="molecule type" value="Genomic_DNA"/>
</dbReference>
<name>A0ACB5TKG1_CANBO</name>
<accession>A0ACB5TKG1</accession>
<comment type="caution">
    <text evidence="1">The sequence shown here is derived from an EMBL/GenBank/DDBJ whole genome shotgun (WGS) entry which is preliminary data.</text>
</comment>
<dbReference type="Proteomes" id="UP001165101">
    <property type="component" value="Unassembled WGS sequence"/>
</dbReference>
<evidence type="ECO:0000313" key="2">
    <source>
        <dbReference type="Proteomes" id="UP001165101"/>
    </source>
</evidence>
<gene>
    <name evidence="1" type="ORF">Cboi01_000178500</name>
</gene>
<reference evidence="1" key="1">
    <citation type="submission" date="2023-04" db="EMBL/GenBank/DDBJ databases">
        <title>Candida boidinii NBRC 1967.</title>
        <authorList>
            <person name="Ichikawa N."/>
            <person name="Sato H."/>
            <person name="Tonouchi N."/>
        </authorList>
    </citation>
    <scope>NUCLEOTIDE SEQUENCE</scope>
    <source>
        <strain evidence="1">NBRC 1967</strain>
    </source>
</reference>
<organism evidence="1 2">
    <name type="scientific">Candida boidinii</name>
    <name type="common">Yeast</name>
    <dbReference type="NCBI Taxonomy" id="5477"/>
    <lineage>
        <taxon>Eukaryota</taxon>
        <taxon>Fungi</taxon>
        <taxon>Dikarya</taxon>
        <taxon>Ascomycota</taxon>
        <taxon>Saccharomycotina</taxon>
        <taxon>Pichiomycetes</taxon>
        <taxon>Pichiales</taxon>
        <taxon>Pichiaceae</taxon>
        <taxon>Ogataea</taxon>
        <taxon>Ogataea/Candida clade</taxon>
    </lineage>
</organism>
<protein>
    <submittedName>
        <fullName evidence="1">Unnamed protein product</fullName>
    </submittedName>
</protein>